<name>A0A6J3JW92_9HYME</name>
<sequence>MCDHCAKVTSQKGYAGQVTCKCDHGEKKNGEAKEKDFGGCCSKKAREAAGGCCMSGCCKDKAKQKEPEAPSKCCADRK</sequence>
<evidence type="ECO:0000313" key="2">
    <source>
        <dbReference type="RefSeq" id="XP_033344484.1"/>
    </source>
</evidence>
<reference evidence="2" key="1">
    <citation type="submission" date="2025-08" db="UniProtKB">
        <authorList>
            <consortium name="RefSeq"/>
        </authorList>
    </citation>
    <scope>IDENTIFICATION</scope>
    <source>
        <tissue evidence="2">Muscle</tissue>
    </source>
</reference>
<keyword evidence="1" id="KW-1185">Reference proteome</keyword>
<dbReference type="GeneID" id="117230804"/>
<dbReference type="AlphaFoldDB" id="A0A6J3JW92"/>
<proteinExistence type="predicted"/>
<gene>
    <name evidence="2" type="primary">LOC117230804</name>
</gene>
<organism evidence="1 2">
    <name type="scientific">Bombus vosnesenskii</name>
    <dbReference type="NCBI Taxonomy" id="207650"/>
    <lineage>
        <taxon>Eukaryota</taxon>
        <taxon>Metazoa</taxon>
        <taxon>Ecdysozoa</taxon>
        <taxon>Arthropoda</taxon>
        <taxon>Hexapoda</taxon>
        <taxon>Insecta</taxon>
        <taxon>Pterygota</taxon>
        <taxon>Neoptera</taxon>
        <taxon>Endopterygota</taxon>
        <taxon>Hymenoptera</taxon>
        <taxon>Apocrita</taxon>
        <taxon>Aculeata</taxon>
        <taxon>Apoidea</taxon>
        <taxon>Anthophila</taxon>
        <taxon>Apidae</taxon>
        <taxon>Bombus</taxon>
        <taxon>Pyrobombus</taxon>
    </lineage>
</organism>
<evidence type="ECO:0000313" key="1">
    <source>
        <dbReference type="Proteomes" id="UP000504631"/>
    </source>
</evidence>
<protein>
    <submittedName>
        <fullName evidence="2">Uncharacterized protein LOC117230804 isoform X2</fullName>
    </submittedName>
</protein>
<dbReference type="Proteomes" id="UP000504631">
    <property type="component" value="Unplaced"/>
</dbReference>
<accession>A0A6J3JW92</accession>
<dbReference type="RefSeq" id="XP_033344484.1">
    <property type="nucleotide sequence ID" value="XM_033488593.1"/>
</dbReference>